<accession>A0A443J9W1</accession>
<dbReference type="InterPro" id="IPR043129">
    <property type="entry name" value="ATPase_NBD"/>
</dbReference>
<gene>
    <name evidence="1" type="ORF">D2T30_19440</name>
</gene>
<dbReference type="Proteomes" id="UP000284476">
    <property type="component" value="Unassembled WGS sequence"/>
</dbReference>
<evidence type="ECO:0000313" key="1">
    <source>
        <dbReference type="EMBL" id="RWR17322.1"/>
    </source>
</evidence>
<dbReference type="Gene3D" id="3.30.420.300">
    <property type="entry name" value="2-keto-3-deoxy-galactonokinase, substrate binding domain"/>
    <property type="match status" value="1"/>
</dbReference>
<dbReference type="SUPFAM" id="SSF53067">
    <property type="entry name" value="Actin-like ATPase domain"/>
    <property type="match status" value="1"/>
</dbReference>
<proteinExistence type="predicted"/>
<keyword evidence="1" id="KW-0418">Kinase</keyword>
<dbReference type="GO" id="GO:0034194">
    <property type="term" value="P:D-galactonate catabolic process"/>
    <property type="evidence" value="ECO:0007669"/>
    <property type="project" value="InterPro"/>
</dbReference>
<dbReference type="InterPro" id="IPR007729">
    <property type="entry name" value="DGOK"/>
</dbReference>
<evidence type="ECO:0000313" key="2">
    <source>
        <dbReference type="Proteomes" id="UP000284476"/>
    </source>
</evidence>
<dbReference type="Pfam" id="PF05035">
    <property type="entry name" value="DGOK"/>
    <property type="match status" value="1"/>
</dbReference>
<dbReference type="GO" id="GO:0008671">
    <property type="term" value="F:2-dehydro-3-deoxygalactonokinase activity"/>
    <property type="evidence" value="ECO:0007669"/>
    <property type="project" value="InterPro"/>
</dbReference>
<dbReference type="Gene3D" id="3.30.420.310">
    <property type="entry name" value="2-keto-3-deoxy-galactonokinase, C-terminal domain"/>
    <property type="match status" value="1"/>
</dbReference>
<dbReference type="EMBL" id="SAUZ01000029">
    <property type="protein sequence ID" value="RWR17322.1"/>
    <property type="molecule type" value="Genomic_DNA"/>
</dbReference>
<organism evidence="1 2">
    <name type="scientific">Paenirhodobacter populi</name>
    <dbReference type="NCBI Taxonomy" id="2306993"/>
    <lineage>
        <taxon>Bacteria</taxon>
        <taxon>Pseudomonadati</taxon>
        <taxon>Pseudomonadota</taxon>
        <taxon>Alphaproteobacteria</taxon>
        <taxon>Rhodobacterales</taxon>
        <taxon>Rhodobacter group</taxon>
        <taxon>Paenirhodobacter</taxon>
    </lineage>
</organism>
<dbReference type="InterPro" id="IPR042258">
    <property type="entry name" value="DGOK_N"/>
</dbReference>
<keyword evidence="1" id="KW-0808">Transferase</keyword>
<name>A0A443J9W1_9RHOB</name>
<reference evidence="1 2" key="2">
    <citation type="submission" date="2019-01" db="EMBL/GenBank/DDBJ databases">
        <authorList>
            <person name="Li Y."/>
        </authorList>
    </citation>
    <scope>NUCLEOTIDE SEQUENCE [LARGE SCALE GENOMIC DNA]</scope>
    <source>
        <strain evidence="1 2">SK2B-1</strain>
    </source>
</reference>
<comment type="caution">
    <text evidence="1">The sequence shown here is derived from an EMBL/GenBank/DDBJ whole genome shotgun (WGS) entry which is preliminary data.</text>
</comment>
<dbReference type="AlphaFoldDB" id="A0A443J9W1"/>
<dbReference type="RefSeq" id="WP_128210208.1">
    <property type="nucleotide sequence ID" value="NZ_JBHRSO010000009.1"/>
</dbReference>
<reference evidence="1 2" key="1">
    <citation type="submission" date="2019-01" db="EMBL/GenBank/DDBJ databases">
        <title>Sinorhodobacter populi sp. nov. isolated from the symptomatic bark tissue of Populus euramericana canker.</title>
        <authorList>
            <person name="Xu G."/>
        </authorList>
    </citation>
    <scope>NUCLEOTIDE SEQUENCE [LARGE SCALE GENOMIC DNA]</scope>
    <source>
        <strain evidence="1 2">SK2B-1</strain>
    </source>
</reference>
<protein>
    <submittedName>
        <fullName evidence="1">2-dehydro-3-deoxygalactonokinase</fullName>
    </submittedName>
</protein>
<sequence>MTQPHLIAIDWGTSSLRGFLIDNGGKILETRASRHGIQNLPAAGKEGFEQAFIALCADWVTQYKILNAVTCGMVGSAQGWVETPYVACPAGTDTLLAHATAVEAPLGVRLLIAPGMKYLPEGGAPDVMRGEEIQIAGVFAIAPETRHDALIVLPGTHSKWARIRDGQVESFCTYMTGEIYDALSRHTILSRLLVAPNTCSDDERRSAFEQGLSLASNGGTGDFAHQLFSVRTLGLFGHMPQELLGEYLSGIVIAQEIISGIAKFGADDIRVVGEGPLCRRYQDAIRFIGGTPPILHGNTAPAGLFLFATTAGLTSQGDHETGQLRTG</sequence>
<dbReference type="InterPro" id="IPR042257">
    <property type="entry name" value="DGOK_C"/>
</dbReference>
<dbReference type="CDD" id="cd24012">
    <property type="entry name" value="ASKHA_NBD_KDGal-kinase"/>
    <property type="match status" value="1"/>
</dbReference>